<dbReference type="Pfam" id="PF06961">
    <property type="entry name" value="DUF1294"/>
    <property type="match status" value="1"/>
</dbReference>
<dbReference type="EMBL" id="JACCJZ010000020">
    <property type="protein sequence ID" value="NYZ63636.1"/>
    <property type="molecule type" value="Genomic_DNA"/>
</dbReference>
<keyword evidence="1" id="KW-0812">Transmembrane</keyword>
<name>A0A7Z0TV95_9GAMM</name>
<comment type="caution">
    <text evidence="2">The sequence shown here is derived from an EMBL/GenBank/DDBJ whole genome shotgun (WGS) entry which is preliminary data.</text>
</comment>
<dbReference type="InterPro" id="IPR010718">
    <property type="entry name" value="DUF1294"/>
</dbReference>
<dbReference type="InterPro" id="IPR012340">
    <property type="entry name" value="NA-bd_OB-fold"/>
</dbReference>
<protein>
    <submittedName>
        <fullName evidence="2">DUF1294 domain-containing protein</fullName>
    </submittedName>
</protein>
<dbReference type="SUPFAM" id="SSF50249">
    <property type="entry name" value="Nucleic acid-binding proteins"/>
    <property type="match status" value="1"/>
</dbReference>
<dbReference type="AlphaFoldDB" id="A0A7Z0TV95"/>
<feature type="transmembrane region" description="Helical" evidence="1">
    <location>
        <begin position="191"/>
        <end position="208"/>
    </location>
</feature>
<dbReference type="Gene3D" id="2.40.50.140">
    <property type="entry name" value="Nucleic acid-binding proteins"/>
    <property type="match status" value="1"/>
</dbReference>
<keyword evidence="1" id="KW-1133">Transmembrane helix</keyword>
<keyword evidence="3" id="KW-1185">Reference proteome</keyword>
<evidence type="ECO:0000256" key="1">
    <source>
        <dbReference type="SAM" id="Phobius"/>
    </source>
</evidence>
<sequence length="209" mass="22911">MDAGFGRIERWNEARGFGFLTPEHPQPGLPQRVFFHARDYDRRGARPIAGVRVRFMPQRQPDGRWGAIRVAAVADAARRHAARDGRTRSTAPPGSAIGPTGLWIATVGWLSLLGIASSAGRMSAGALVAFAGLNLLTFVAYAVDKQAAQRGRRRTPEIHLHLLELLGGWPAAGCAQQLLRHKRSKASYRRSYLAMSALHLLALTLWTFA</sequence>
<accession>A0A7Z0TV95</accession>
<reference evidence="2 3" key="1">
    <citation type="submission" date="2020-07" db="EMBL/GenBank/DDBJ databases">
        <title>isolation of Luteimonas sp. SJ-16.</title>
        <authorList>
            <person name="Huang X.-X."/>
            <person name="Xu L."/>
            <person name="Sun J.-Q."/>
        </authorList>
    </citation>
    <scope>NUCLEOTIDE SEQUENCE [LARGE SCALE GENOMIC DNA]</scope>
    <source>
        <strain evidence="2 3">SJ-16</strain>
    </source>
</reference>
<feature type="transmembrane region" description="Helical" evidence="1">
    <location>
        <begin position="122"/>
        <end position="143"/>
    </location>
</feature>
<organism evidence="2 3">
    <name type="scientific">Luteimonas deserti</name>
    <dbReference type="NCBI Taxonomy" id="2752306"/>
    <lineage>
        <taxon>Bacteria</taxon>
        <taxon>Pseudomonadati</taxon>
        <taxon>Pseudomonadota</taxon>
        <taxon>Gammaproteobacteria</taxon>
        <taxon>Lysobacterales</taxon>
        <taxon>Lysobacteraceae</taxon>
        <taxon>Luteimonas</taxon>
    </lineage>
</organism>
<keyword evidence="1" id="KW-0472">Membrane</keyword>
<evidence type="ECO:0000313" key="2">
    <source>
        <dbReference type="EMBL" id="NYZ63636.1"/>
    </source>
</evidence>
<dbReference type="Proteomes" id="UP000589896">
    <property type="component" value="Unassembled WGS sequence"/>
</dbReference>
<dbReference type="RefSeq" id="WP_180545854.1">
    <property type="nucleotide sequence ID" value="NZ_JACCJZ010000020.1"/>
</dbReference>
<proteinExistence type="predicted"/>
<feature type="transmembrane region" description="Helical" evidence="1">
    <location>
        <begin position="96"/>
        <end position="116"/>
    </location>
</feature>
<evidence type="ECO:0000313" key="3">
    <source>
        <dbReference type="Proteomes" id="UP000589896"/>
    </source>
</evidence>
<gene>
    <name evidence="2" type="ORF">H0E82_12840</name>
</gene>